<dbReference type="SUPFAM" id="SSF53098">
    <property type="entry name" value="Ribonuclease H-like"/>
    <property type="match status" value="1"/>
</dbReference>
<dbReference type="Proteomes" id="UP000695007">
    <property type="component" value="Unplaced"/>
</dbReference>
<organism evidence="2 3">
    <name type="scientific">Ceratosolen solmsi marchali</name>
    <dbReference type="NCBI Taxonomy" id="326594"/>
    <lineage>
        <taxon>Eukaryota</taxon>
        <taxon>Metazoa</taxon>
        <taxon>Ecdysozoa</taxon>
        <taxon>Arthropoda</taxon>
        <taxon>Hexapoda</taxon>
        <taxon>Insecta</taxon>
        <taxon>Pterygota</taxon>
        <taxon>Neoptera</taxon>
        <taxon>Endopterygota</taxon>
        <taxon>Hymenoptera</taxon>
        <taxon>Apocrita</taxon>
        <taxon>Proctotrupomorpha</taxon>
        <taxon>Chalcidoidea</taxon>
        <taxon>Agaonidae</taxon>
        <taxon>Agaoninae</taxon>
        <taxon>Ceratosolen</taxon>
    </lineage>
</organism>
<dbReference type="Gene3D" id="3.30.420.10">
    <property type="entry name" value="Ribonuclease H-like superfamily/Ribonuclease H"/>
    <property type="match status" value="1"/>
</dbReference>
<dbReference type="PANTHER" id="PTHR47331:SF1">
    <property type="entry name" value="GAG-LIKE PROTEIN"/>
    <property type="match status" value="1"/>
</dbReference>
<dbReference type="RefSeq" id="XP_011503964.1">
    <property type="nucleotide sequence ID" value="XM_011505662.1"/>
</dbReference>
<sequence>MDLRFVCFATSAVHLEAVSDYTTEGFIATVRQFTSRRGIPHTLYSDCATTFAGANKELRRLFSRSPKENHQIATILSQDSTRWEFNPPATPHMGGKWEAVVKFTKFHLRRTIGDKLLTFEEMTTLLYQIEAILNSRLLEALSDDPDDYSALTPRHFLIACPDGDSFNNVSNNSGPNGTYNIFNDNNQIPSGTTQKIT</sequence>
<evidence type="ECO:0000313" key="2">
    <source>
        <dbReference type="Proteomes" id="UP000695007"/>
    </source>
</evidence>
<evidence type="ECO:0000256" key="1">
    <source>
        <dbReference type="SAM" id="MobiDB-lite"/>
    </source>
</evidence>
<feature type="region of interest" description="Disordered" evidence="1">
    <location>
        <begin position="178"/>
        <end position="197"/>
    </location>
</feature>
<dbReference type="AlphaFoldDB" id="A0AAJ6YTG6"/>
<protein>
    <submittedName>
        <fullName evidence="3">Uncharacterized protein LOC105367039</fullName>
    </submittedName>
</protein>
<accession>A0AAJ6YTG6</accession>
<dbReference type="InterPro" id="IPR012337">
    <property type="entry name" value="RNaseH-like_sf"/>
</dbReference>
<name>A0AAJ6YTG6_9HYME</name>
<dbReference type="GO" id="GO:0003676">
    <property type="term" value="F:nucleic acid binding"/>
    <property type="evidence" value="ECO:0007669"/>
    <property type="project" value="InterPro"/>
</dbReference>
<gene>
    <name evidence="3" type="primary">LOC105367039</name>
</gene>
<keyword evidence="2" id="KW-1185">Reference proteome</keyword>
<proteinExistence type="predicted"/>
<dbReference type="GeneID" id="105367039"/>
<evidence type="ECO:0000313" key="3">
    <source>
        <dbReference type="RefSeq" id="XP_011503964.1"/>
    </source>
</evidence>
<dbReference type="InterPro" id="IPR036397">
    <property type="entry name" value="RNaseH_sf"/>
</dbReference>
<dbReference type="PANTHER" id="PTHR47331">
    <property type="entry name" value="PHD-TYPE DOMAIN-CONTAINING PROTEIN"/>
    <property type="match status" value="1"/>
</dbReference>
<reference evidence="3" key="1">
    <citation type="submission" date="2025-08" db="UniProtKB">
        <authorList>
            <consortium name="RefSeq"/>
        </authorList>
    </citation>
    <scope>IDENTIFICATION</scope>
</reference>
<dbReference type="KEGG" id="csol:105367039"/>